<dbReference type="PANTHER" id="PTHR43213:SF5">
    <property type="entry name" value="BIFUNCTIONAL DTTP_UTP PYROPHOSPHATASE_METHYLTRANSFERASE PROTEIN-RELATED"/>
    <property type="match status" value="1"/>
</dbReference>
<dbReference type="GO" id="GO:0005737">
    <property type="term" value="C:cytoplasm"/>
    <property type="evidence" value="ECO:0007669"/>
    <property type="project" value="UniProtKB-SubCell"/>
</dbReference>
<dbReference type="EMBL" id="CP050139">
    <property type="protein sequence ID" value="QIP37148.1"/>
    <property type="molecule type" value="Genomic_DNA"/>
</dbReference>
<dbReference type="Gene3D" id="3.90.950.10">
    <property type="match status" value="1"/>
</dbReference>
<dbReference type="PANTHER" id="PTHR43213">
    <property type="entry name" value="BIFUNCTIONAL DTTP/UTP PYROPHOSPHATASE/METHYLTRANSFERASE PROTEIN-RELATED"/>
    <property type="match status" value="1"/>
</dbReference>
<dbReference type="GO" id="GO:0009117">
    <property type="term" value="P:nucleotide metabolic process"/>
    <property type="evidence" value="ECO:0007669"/>
    <property type="project" value="UniProtKB-KW"/>
</dbReference>
<feature type="active site" description="Proton acceptor" evidence="4">
    <location>
        <position position="170"/>
    </location>
</feature>
<dbReference type="CDD" id="cd00555">
    <property type="entry name" value="Maf"/>
    <property type="match status" value="1"/>
</dbReference>
<keyword evidence="7" id="KW-1185">Reference proteome</keyword>
<dbReference type="InterPro" id="IPR003697">
    <property type="entry name" value="Maf-like"/>
</dbReference>
<comment type="subcellular location">
    <subcellularLocation>
        <location evidence="4">Cytoplasm</location>
    </subcellularLocation>
</comment>
<gene>
    <name evidence="6" type="ORF">GWK63_14620</name>
</gene>
<dbReference type="InterPro" id="IPR029001">
    <property type="entry name" value="ITPase-like_fam"/>
</dbReference>
<reference evidence="6 7" key="1">
    <citation type="submission" date="2020-03" db="EMBL/GenBank/DDBJ databases">
        <title>Isolation of cellulose-producing strains, genome characterization and application of the synthesized cellulose films as an economical and sustainable material for piezoelectric sensor construction.</title>
        <authorList>
            <person name="Mangayil R.K."/>
        </authorList>
    </citation>
    <scope>NUCLEOTIDE SEQUENCE [LARGE SCALE GENOMIC DNA]</scope>
    <source>
        <strain evidence="6 7">ENS 9a1a</strain>
    </source>
</reference>
<comment type="cofactor">
    <cofactor evidence="1 4">
        <name>a divalent metal cation</name>
        <dbReference type="ChEBI" id="CHEBI:60240"/>
    </cofactor>
</comment>
<proteinExistence type="inferred from homology"/>
<name>A0A858JS71_9PROT</name>
<evidence type="ECO:0000256" key="4">
    <source>
        <dbReference type="HAMAP-Rule" id="MF_00528"/>
    </source>
</evidence>
<protein>
    <recommendedName>
        <fullName evidence="4">Nucleoside triphosphate pyrophosphatase</fullName>
        <ecNumber evidence="4">3.6.1.9</ecNumber>
    </recommendedName>
    <alternativeName>
        <fullName evidence="4">Nucleotide pyrophosphatase</fullName>
        <shortName evidence="4">Nucleotide PPase</shortName>
    </alternativeName>
</protein>
<evidence type="ECO:0000256" key="5">
    <source>
        <dbReference type="SAM" id="MobiDB-lite"/>
    </source>
</evidence>
<keyword evidence="4" id="KW-0963">Cytoplasm</keyword>
<dbReference type="KEGG" id="kre:GWK63_14620"/>
<organism evidence="6 7">
    <name type="scientific">Komagataeibacter rhaeticus</name>
    <dbReference type="NCBI Taxonomy" id="215221"/>
    <lineage>
        <taxon>Bacteria</taxon>
        <taxon>Pseudomonadati</taxon>
        <taxon>Pseudomonadota</taxon>
        <taxon>Alphaproteobacteria</taxon>
        <taxon>Acetobacterales</taxon>
        <taxon>Acetobacteraceae</taxon>
        <taxon>Komagataeibacter</taxon>
    </lineage>
</organism>
<evidence type="ECO:0000313" key="7">
    <source>
        <dbReference type="Proteomes" id="UP000502533"/>
    </source>
</evidence>
<sequence length="293" mass="32690">MYPTFPTGCTVSDSKDSRGRGELSRLYRHKPVYNPPRMDLYPLSPVLGTAQNCLEYYPHVPQYSCRRNFIFHFPSTERAMPDDSNLVLKPVPLQAESPPIVLASRSSARRMLLESAWIRADYRAADVDEHAIRATCRAQGHDAGHTALELAVAKARHIAAPPGAYVIGADQILTCNDTWFDKPETLKEARSHLRQLRGRPHTLHTAVVLMRDGATLWRHVACPVLHMRAFSDSFLDRYLQVEGDAILSCVGCYRLEGAGIHLFSRIDGEQAAIMGLPLLALLEALRAQGILLQ</sequence>
<comment type="similarity">
    <text evidence="4">Belongs to the Maf family.</text>
</comment>
<dbReference type="Proteomes" id="UP000502533">
    <property type="component" value="Chromosome"/>
</dbReference>
<dbReference type="AlphaFoldDB" id="A0A858JS71"/>
<evidence type="ECO:0000256" key="3">
    <source>
        <dbReference type="ARBA" id="ARBA00023080"/>
    </source>
</evidence>
<keyword evidence="2 4" id="KW-0378">Hydrolase</keyword>
<accession>A0A858JS71</accession>
<comment type="caution">
    <text evidence="4">Lacks conserved residue(s) required for the propagation of feature annotation.</text>
</comment>
<dbReference type="Pfam" id="PF02545">
    <property type="entry name" value="Maf"/>
    <property type="match status" value="1"/>
</dbReference>
<keyword evidence="3 4" id="KW-0546">Nucleotide metabolism</keyword>
<evidence type="ECO:0000256" key="2">
    <source>
        <dbReference type="ARBA" id="ARBA00022801"/>
    </source>
</evidence>
<comment type="function">
    <text evidence="4">Nucleoside triphosphate pyrophosphatase. May have a dual role in cell division arrest and in preventing the incorporation of modified nucleotides into cellular nucleic acids.</text>
</comment>
<dbReference type="GO" id="GO:0047429">
    <property type="term" value="F:nucleoside triphosphate diphosphatase activity"/>
    <property type="evidence" value="ECO:0007669"/>
    <property type="project" value="UniProtKB-EC"/>
</dbReference>
<dbReference type="SUPFAM" id="SSF52972">
    <property type="entry name" value="ITPase-like"/>
    <property type="match status" value="1"/>
</dbReference>
<comment type="catalytic activity">
    <reaction evidence="4">
        <text>a ribonucleoside 5'-triphosphate + H2O = a ribonucleoside 5'-phosphate + diphosphate + H(+)</text>
        <dbReference type="Rhea" id="RHEA:23996"/>
        <dbReference type="ChEBI" id="CHEBI:15377"/>
        <dbReference type="ChEBI" id="CHEBI:15378"/>
        <dbReference type="ChEBI" id="CHEBI:33019"/>
        <dbReference type="ChEBI" id="CHEBI:58043"/>
        <dbReference type="ChEBI" id="CHEBI:61557"/>
        <dbReference type="EC" id="3.6.1.9"/>
    </reaction>
</comment>
<dbReference type="EC" id="3.6.1.9" evidence="4"/>
<evidence type="ECO:0000256" key="1">
    <source>
        <dbReference type="ARBA" id="ARBA00001968"/>
    </source>
</evidence>
<feature type="region of interest" description="Disordered" evidence="5">
    <location>
        <begin position="1"/>
        <end position="21"/>
    </location>
</feature>
<evidence type="ECO:0000313" key="6">
    <source>
        <dbReference type="EMBL" id="QIP37148.1"/>
    </source>
</evidence>
<comment type="catalytic activity">
    <reaction evidence="4">
        <text>a 2'-deoxyribonucleoside 5'-triphosphate + H2O = a 2'-deoxyribonucleoside 5'-phosphate + diphosphate + H(+)</text>
        <dbReference type="Rhea" id="RHEA:44644"/>
        <dbReference type="ChEBI" id="CHEBI:15377"/>
        <dbReference type="ChEBI" id="CHEBI:15378"/>
        <dbReference type="ChEBI" id="CHEBI:33019"/>
        <dbReference type="ChEBI" id="CHEBI:61560"/>
        <dbReference type="ChEBI" id="CHEBI:65317"/>
        <dbReference type="EC" id="3.6.1.9"/>
    </reaction>
</comment>
<dbReference type="HAMAP" id="MF_00528">
    <property type="entry name" value="Maf"/>
    <property type="match status" value="1"/>
</dbReference>